<evidence type="ECO:0000313" key="3">
    <source>
        <dbReference type="Proteomes" id="UP000593594"/>
    </source>
</evidence>
<dbReference type="GO" id="GO:0006261">
    <property type="term" value="P:DNA-templated DNA replication"/>
    <property type="evidence" value="ECO:0007669"/>
    <property type="project" value="TreeGrafter"/>
</dbReference>
<dbReference type="InterPro" id="IPR050238">
    <property type="entry name" value="DNA_Rep/Repair_Clamp_Loader"/>
</dbReference>
<gene>
    <name evidence="2" type="ORF">HW532_01790</name>
</gene>
<keyword evidence="2" id="KW-0548">Nucleotidyltransferase</keyword>
<dbReference type="InterPro" id="IPR027417">
    <property type="entry name" value="P-loop_NTPase"/>
</dbReference>
<dbReference type="PANTHER" id="PTHR11669">
    <property type="entry name" value="REPLICATION FACTOR C / DNA POLYMERASE III GAMMA-TAU SUBUNIT"/>
    <property type="match status" value="1"/>
</dbReference>
<reference evidence="2 3" key="1">
    <citation type="submission" date="2020-06" db="EMBL/GenBank/DDBJ databases">
        <title>Genome sequence of 2 isolates from Red Sea Mangroves.</title>
        <authorList>
            <person name="Sefrji F."/>
            <person name="Michoud G."/>
            <person name="Merlino G."/>
            <person name="Daffonchio D."/>
        </authorList>
    </citation>
    <scope>NUCLEOTIDE SEQUENCE [LARGE SCALE GENOMIC DNA]</scope>
    <source>
        <strain evidence="2 3">R1DC25</strain>
    </source>
</reference>
<dbReference type="Pfam" id="PF13177">
    <property type="entry name" value="DNA_pol3_delta2"/>
    <property type="match status" value="1"/>
</dbReference>
<name>A0A7S8HAG9_9HYPH</name>
<evidence type="ECO:0000256" key="1">
    <source>
        <dbReference type="SAM" id="MobiDB-lite"/>
    </source>
</evidence>
<dbReference type="NCBIfam" id="NF005677">
    <property type="entry name" value="PRK07471.1"/>
    <property type="match status" value="1"/>
</dbReference>
<dbReference type="SUPFAM" id="SSF52540">
    <property type="entry name" value="P-loop containing nucleoside triphosphate hydrolases"/>
    <property type="match status" value="1"/>
</dbReference>
<sequence length="359" mass="39642">MSADTQQQTETERHPRLESRLVGHEEAEARFLKAHLAGKLHHAWILAGPKGIGKATLAYRVARFVLRHPRPSAEGIAPDSLYVPPEDPVFRRVASRAHADLITIERRYDPKTKRLKAEIGAEDARKAGQFFARTAGEGGWRVCIVDAADDMNASAANALLKTLEEPPRDALFLLVSNVPGRLLPTIRSRCVRLDLAPLSNDQVLDVVRHSDGLDAPPDEATLRLAADIAEGSPGRAIQYLETSGFTLFNDFLKLVERTPGLDIARALDFAERLKPAQALDDYRLFAEMLSSWLGGEIRKAARGEGDWGGRITPATMSRWVDAHHAIGHSIARANALNLDRRQVVMQAFRLIDDTARAAR</sequence>
<protein>
    <submittedName>
        <fullName evidence="2">DNA polymerase III subunit delta</fullName>
        <ecNumber evidence="2">2.7.7.7</ecNumber>
    </submittedName>
</protein>
<dbReference type="KEGG" id="kmn:HW532_01790"/>
<dbReference type="GO" id="GO:0009360">
    <property type="term" value="C:DNA polymerase III complex"/>
    <property type="evidence" value="ECO:0007669"/>
    <property type="project" value="TreeGrafter"/>
</dbReference>
<feature type="compositionally biased region" description="Basic and acidic residues" evidence="1">
    <location>
        <begin position="10"/>
        <end position="20"/>
    </location>
</feature>
<dbReference type="AlphaFoldDB" id="A0A7S8HAG9"/>
<dbReference type="RefSeq" id="WP_213162785.1">
    <property type="nucleotide sequence ID" value="NZ_CP058214.1"/>
</dbReference>
<dbReference type="EMBL" id="CP058214">
    <property type="protein sequence ID" value="QPC41565.1"/>
    <property type="molecule type" value="Genomic_DNA"/>
</dbReference>
<organism evidence="2 3">
    <name type="scientific">Kaustia mangrovi</name>
    <dbReference type="NCBI Taxonomy" id="2593653"/>
    <lineage>
        <taxon>Bacteria</taxon>
        <taxon>Pseudomonadati</taxon>
        <taxon>Pseudomonadota</taxon>
        <taxon>Alphaproteobacteria</taxon>
        <taxon>Hyphomicrobiales</taxon>
        <taxon>Parvibaculaceae</taxon>
        <taxon>Kaustia</taxon>
    </lineage>
</organism>
<accession>A0A7S8HAG9</accession>
<proteinExistence type="predicted"/>
<keyword evidence="2" id="KW-0808">Transferase</keyword>
<keyword evidence="3" id="KW-1185">Reference proteome</keyword>
<dbReference type="Gene3D" id="3.40.50.300">
    <property type="entry name" value="P-loop containing nucleotide triphosphate hydrolases"/>
    <property type="match status" value="1"/>
</dbReference>
<dbReference type="PANTHER" id="PTHR11669:SF8">
    <property type="entry name" value="DNA POLYMERASE III SUBUNIT DELTA"/>
    <property type="match status" value="1"/>
</dbReference>
<dbReference type="EC" id="2.7.7.7" evidence="2"/>
<dbReference type="GO" id="GO:0003887">
    <property type="term" value="F:DNA-directed DNA polymerase activity"/>
    <property type="evidence" value="ECO:0007669"/>
    <property type="project" value="UniProtKB-EC"/>
</dbReference>
<feature type="region of interest" description="Disordered" evidence="1">
    <location>
        <begin position="1"/>
        <end position="20"/>
    </location>
</feature>
<dbReference type="Proteomes" id="UP000593594">
    <property type="component" value="Chromosome"/>
</dbReference>
<evidence type="ECO:0000313" key="2">
    <source>
        <dbReference type="EMBL" id="QPC41565.1"/>
    </source>
</evidence>